<dbReference type="SUPFAM" id="SSF52540">
    <property type="entry name" value="P-loop containing nucleoside triphosphate hydrolases"/>
    <property type="match status" value="2"/>
</dbReference>
<reference evidence="6" key="1">
    <citation type="submission" date="2019-08" db="EMBL/GenBank/DDBJ databases">
        <authorList>
            <person name="Kucharzyk K."/>
            <person name="Murdoch R.W."/>
            <person name="Higgins S."/>
            <person name="Loffler F."/>
        </authorList>
    </citation>
    <scope>NUCLEOTIDE SEQUENCE</scope>
</reference>
<evidence type="ECO:0000313" key="6">
    <source>
        <dbReference type="EMBL" id="MPM91646.1"/>
    </source>
</evidence>
<dbReference type="InterPro" id="IPR032781">
    <property type="entry name" value="ABC_tran_Xtn"/>
</dbReference>
<feature type="domain" description="ABC transporter" evidence="4">
    <location>
        <begin position="48"/>
        <end position="88"/>
    </location>
</feature>
<evidence type="ECO:0000256" key="3">
    <source>
        <dbReference type="ARBA" id="ARBA00022840"/>
    </source>
</evidence>
<dbReference type="InterPro" id="IPR050611">
    <property type="entry name" value="ABCF"/>
</dbReference>
<dbReference type="Pfam" id="PF12848">
    <property type="entry name" value="ABC_tran_Xtn"/>
    <property type="match status" value="1"/>
</dbReference>
<evidence type="ECO:0000259" key="5">
    <source>
        <dbReference type="Pfam" id="PF12848"/>
    </source>
</evidence>
<dbReference type="PANTHER" id="PTHR19211">
    <property type="entry name" value="ATP-BINDING TRANSPORT PROTEIN-RELATED"/>
    <property type="match status" value="1"/>
</dbReference>
<dbReference type="Gene3D" id="3.40.50.300">
    <property type="entry name" value="P-loop containing nucleotide triphosphate hydrolases"/>
    <property type="match status" value="2"/>
</dbReference>
<dbReference type="FunFam" id="3.40.50.300:FF:000011">
    <property type="entry name" value="Putative ABC transporter ATP-binding component"/>
    <property type="match status" value="1"/>
</dbReference>
<dbReference type="GO" id="GO:0016887">
    <property type="term" value="F:ATP hydrolysis activity"/>
    <property type="evidence" value="ECO:0007669"/>
    <property type="project" value="InterPro"/>
</dbReference>
<sequence length="341" mass="39885">MLTERTDYESKEYQKLIVKFNDLNDRIHYMSDDNPEGATERTLIGLGFRREELERLTGTFSQGWNMRIELAKILLKKPDLLLLDEPTNHLDIESIGWLEDYLGTYSGSLVLISHDRRFLDNVTNRTVELMLGKAYDYKVPYSRYLELREERAEQQRAAFENQQKMIEKSEEFIERFRYKATKSNQVQSRIKQLEKIDRIEIEPEDHSSLTVKFPPAPRSGQVVVKCGELKMQYDKKVIFDKVNLTIEKGDKVAFVGRNGEGKTTMMRLIINELEPKGGTVVLGHNVSLGYYAQNQEDLLDKNDTVFETLDRIAVGEIRTKLRDILGAFLSKERMLIRRWRY</sequence>
<protein>
    <submittedName>
        <fullName evidence="6">Putative ABC transporter ATP-binding protein YheS</fullName>
    </submittedName>
</protein>
<accession>A0A645DQR2</accession>
<name>A0A645DQR2_9ZZZZ</name>
<dbReference type="GO" id="GO:0005524">
    <property type="term" value="F:ATP binding"/>
    <property type="evidence" value="ECO:0007669"/>
    <property type="project" value="UniProtKB-KW"/>
</dbReference>
<dbReference type="AlphaFoldDB" id="A0A645DQR2"/>
<evidence type="ECO:0000256" key="2">
    <source>
        <dbReference type="ARBA" id="ARBA00022741"/>
    </source>
</evidence>
<comment type="caution">
    <text evidence="6">The sequence shown here is derived from an EMBL/GenBank/DDBJ whole genome shotgun (WGS) entry which is preliminary data.</text>
</comment>
<dbReference type="InterPro" id="IPR027417">
    <property type="entry name" value="P-loop_NTPase"/>
</dbReference>
<gene>
    <name evidence="6" type="primary">yheS_42</name>
    <name evidence="6" type="ORF">SDC9_138777</name>
</gene>
<feature type="domain" description="ABC-transporter extension" evidence="5">
    <location>
        <begin position="127"/>
        <end position="206"/>
    </location>
</feature>
<keyword evidence="2" id="KW-0547">Nucleotide-binding</keyword>
<dbReference type="EMBL" id="VSSQ01038677">
    <property type="protein sequence ID" value="MPM91646.1"/>
    <property type="molecule type" value="Genomic_DNA"/>
</dbReference>
<organism evidence="6">
    <name type="scientific">bioreactor metagenome</name>
    <dbReference type="NCBI Taxonomy" id="1076179"/>
    <lineage>
        <taxon>unclassified sequences</taxon>
        <taxon>metagenomes</taxon>
        <taxon>ecological metagenomes</taxon>
    </lineage>
</organism>
<dbReference type="Pfam" id="PF00005">
    <property type="entry name" value="ABC_tran"/>
    <property type="match status" value="2"/>
</dbReference>
<feature type="domain" description="ABC transporter" evidence="4">
    <location>
        <begin position="240"/>
        <end position="294"/>
    </location>
</feature>
<proteinExistence type="predicted"/>
<evidence type="ECO:0000256" key="1">
    <source>
        <dbReference type="ARBA" id="ARBA00022737"/>
    </source>
</evidence>
<dbReference type="PANTHER" id="PTHR19211:SF14">
    <property type="entry name" value="ATP-BINDING CASSETTE SUB-FAMILY F MEMBER 1"/>
    <property type="match status" value="1"/>
</dbReference>
<dbReference type="InterPro" id="IPR003439">
    <property type="entry name" value="ABC_transporter-like_ATP-bd"/>
</dbReference>
<keyword evidence="3 6" id="KW-0067">ATP-binding</keyword>
<evidence type="ECO:0000259" key="4">
    <source>
        <dbReference type="Pfam" id="PF00005"/>
    </source>
</evidence>
<keyword evidence="1" id="KW-0677">Repeat</keyword>